<dbReference type="EMBL" id="JAKOGI010000715">
    <property type="protein sequence ID" value="KAJ8431145.1"/>
    <property type="molecule type" value="Genomic_DNA"/>
</dbReference>
<sequence length="337" mass="37023">MAPPSMSGPAPWYILAMMGLQMLSSSFILSSNSSASASWFPSSHWMVLSIASSIFFLSSSTSLAPIFSSLTVRLVLSRDIQDTIGINVKAYINLRNTPRCRRNAREFEFAQQVLELLIPFTTQDGSLHSSTIGNGLIWVNAFAQLLAVEEVLQQLLDLGNPSGSSNEDNVMHATLVHLGIPQTLLHRLHTLPRQIYVQLLKTSTGSSQSSKSPWVSTNVLLVLSLELLDKVIHQSVVEILTTKMGVTSGGLHFKDTLLHGEQRYIKVPTTKIEDQHILLTNTSGLFVKTIRNRSSGWLVDDTHNIEAGNDSSIFGGLTLRIPAEVHSDTRSVNLHLS</sequence>
<gene>
    <name evidence="2" type="ORF">Cgig2_026742</name>
</gene>
<evidence type="ECO:0000256" key="1">
    <source>
        <dbReference type="SAM" id="Phobius"/>
    </source>
</evidence>
<accession>A0A9Q1Q7M2</accession>
<reference evidence="2" key="1">
    <citation type="submission" date="2022-04" db="EMBL/GenBank/DDBJ databases">
        <title>Carnegiea gigantea Genome sequencing and assembly v2.</title>
        <authorList>
            <person name="Copetti D."/>
            <person name="Sanderson M.J."/>
            <person name="Burquez A."/>
            <person name="Wojciechowski M.F."/>
        </authorList>
    </citation>
    <scope>NUCLEOTIDE SEQUENCE</scope>
    <source>
        <strain evidence="2">SGP5-SGP5p</strain>
        <tissue evidence="2">Aerial part</tissue>
    </source>
</reference>
<keyword evidence="3" id="KW-1185">Reference proteome</keyword>
<dbReference type="Proteomes" id="UP001153076">
    <property type="component" value="Unassembled WGS sequence"/>
</dbReference>
<feature type="transmembrane region" description="Helical" evidence="1">
    <location>
        <begin position="45"/>
        <end position="67"/>
    </location>
</feature>
<evidence type="ECO:0000313" key="3">
    <source>
        <dbReference type="Proteomes" id="UP001153076"/>
    </source>
</evidence>
<feature type="transmembrane region" description="Helical" evidence="1">
    <location>
        <begin position="12"/>
        <end position="33"/>
    </location>
</feature>
<proteinExistence type="predicted"/>
<name>A0A9Q1Q7M2_9CARY</name>
<organism evidence="2 3">
    <name type="scientific">Carnegiea gigantea</name>
    <dbReference type="NCBI Taxonomy" id="171969"/>
    <lineage>
        <taxon>Eukaryota</taxon>
        <taxon>Viridiplantae</taxon>
        <taxon>Streptophyta</taxon>
        <taxon>Embryophyta</taxon>
        <taxon>Tracheophyta</taxon>
        <taxon>Spermatophyta</taxon>
        <taxon>Magnoliopsida</taxon>
        <taxon>eudicotyledons</taxon>
        <taxon>Gunneridae</taxon>
        <taxon>Pentapetalae</taxon>
        <taxon>Caryophyllales</taxon>
        <taxon>Cactineae</taxon>
        <taxon>Cactaceae</taxon>
        <taxon>Cactoideae</taxon>
        <taxon>Echinocereeae</taxon>
        <taxon>Carnegiea</taxon>
    </lineage>
</organism>
<evidence type="ECO:0000313" key="2">
    <source>
        <dbReference type="EMBL" id="KAJ8431145.1"/>
    </source>
</evidence>
<dbReference type="AlphaFoldDB" id="A0A9Q1Q7M2"/>
<protein>
    <submittedName>
        <fullName evidence="2">Uncharacterized protein</fullName>
    </submittedName>
</protein>
<comment type="caution">
    <text evidence="2">The sequence shown here is derived from an EMBL/GenBank/DDBJ whole genome shotgun (WGS) entry which is preliminary data.</text>
</comment>
<keyword evidence="1" id="KW-0812">Transmembrane</keyword>
<dbReference type="OrthoDB" id="1739065at2759"/>
<keyword evidence="1" id="KW-1133">Transmembrane helix</keyword>
<dbReference type="InterPro" id="IPR019651">
    <property type="entry name" value="Glutamate_DH_NAD-spec"/>
</dbReference>
<dbReference type="Pfam" id="PF10712">
    <property type="entry name" value="NAD-GH"/>
    <property type="match status" value="2"/>
</dbReference>
<keyword evidence="1" id="KW-0472">Membrane</keyword>